<dbReference type="HOGENOM" id="CLU_035625_0_1_1"/>
<keyword evidence="2" id="KW-0677">Repeat</keyword>
<feature type="domain" description="C2H2-type" evidence="6">
    <location>
        <begin position="188"/>
        <end position="215"/>
    </location>
</feature>
<evidence type="ECO:0000313" key="7">
    <source>
        <dbReference type="EMBL" id="CCE61765.1"/>
    </source>
</evidence>
<evidence type="ECO:0000259" key="6">
    <source>
        <dbReference type="PROSITE" id="PS50157"/>
    </source>
</evidence>
<dbReference type="InterPro" id="IPR036236">
    <property type="entry name" value="Znf_C2H2_sf"/>
</dbReference>
<dbReference type="SUPFAM" id="SSF57667">
    <property type="entry name" value="beta-beta-alpha zinc fingers"/>
    <property type="match status" value="1"/>
</dbReference>
<protein>
    <recommendedName>
        <fullName evidence="6">C2H2-type domain-containing protein</fullName>
    </recommendedName>
</protein>
<evidence type="ECO:0000256" key="5">
    <source>
        <dbReference type="PROSITE-ProRule" id="PRU00042"/>
    </source>
</evidence>
<dbReference type="RefSeq" id="XP_003684199.1">
    <property type="nucleotide sequence ID" value="XM_003684151.1"/>
</dbReference>
<keyword evidence="8" id="KW-1185">Reference proteome</keyword>
<dbReference type="FunFam" id="3.30.160.60:FF:000303">
    <property type="entry name" value="Zinc finger protein 41"/>
    <property type="match status" value="1"/>
</dbReference>
<dbReference type="SMART" id="SM00355">
    <property type="entry name" value="ZnF_C2H2"/>
    <property type="match status" value="2"/>
</dbReference>
<dbReference type="OMA" id="KTHIERD"/>
<dbReference type="GeneID" id="11534993"/>
<dbReference type="Proteomes" id="UP000005666">
    <property type="component" value="Chromosome 2"/>
</dbReference>
<gene>
    <name evidence="7" type="primary">TPHA0B00930</name>
    <name evidence="7" type="ordered locus">TPHA_0B00930</name>
</gene>
<dbReference type="GO" id="GO:1990837">
    <property type="term" value="F:sequence-specific double-stranded DNA binding"/>
    <property type="evidence" value="ECO:0007669"/>
    <property type="project" value="UniProtKB-ARBA"/>
</dbReference>
<evidence type="ECO:0000256" key="3">
    <source>
        <dbReference type="ARBA" id="ARBA00022771"/>
    </source>
</evidence>
<keyword evidence="1" id="KW-0479">Metal-binding</keyword>
<keyword evidence="4" id="KW-0862">Zinc</keyword>
<dbReference type="Gene3D" id="3.30.160.60">
    <property type="entry name" value="Classic Zinc Finger"/>
    <property type="match status" value="1"/>
</dbReference>
<evidence type="ECO:0000256" key="1">
    <source>
        <dbReference type="ARBA" id="ARBA00022723"/>
    </source>
</evidence>
<accession>G8BQG8</accession>
<sequence length="347" mass="38712">MTLTSTYSATAATVSGVRSPTANKITLPPISSFDHTIRSAEYHHVPINLALQSLSSSGLSTPYGSSRQNSAVSLDSTFSHDTVASSVVSSMSNSSYSAKSRSHSLLCLPSTKNGYQGAFQKHNNQFILSSSGSSESLDGQNSIVSPASVDNKVSKKQRKKKECQICHNFYANLSTHKSTHLTPENRPHKCDICGHGFARNNDLIRHKKRHWKDEFSLGTGTNTQYKYSDTEPSKEIKFDQLKSLHSIKGSFRCPFNSTLIKLDMELYSYKSMDLNFDTSNCHQTGIFSRCDTYKNHLKALHFEYPPGTKKVNRSAVAGRCRHCGKKFPNVNYWLKNHVTKTCGYSYH</sequence>
<dbReference type="PROSITE" id="PS50157">
    <property type="entry name" value="ZINC_FINGER_C2H2_2"/>
    <property type="match status" value="1"/>
</dbReference>
<dbReference type="OrthoDB" id="10018191at2759"/>
<evidence type="ECO:0000256" key="2">
    <source>
        <dbReference type="ARBA" id="ARBA00022737"/>
    </source>
</evidence>
<dbReference type="AlphaFoldDB" id="G8BQG8"/>
<keyword evidence="3 5" id="KW-0863">Zinc-finger</keyword>
<name>G8BQG8_TETPH</name>
<proteinExistence type="predicted"/>
<dbReference type="eggNOG" id="KOG1721">
    <property type="taxonomic scope" value="Eukaryota"/>
</dbReference>
<evidence type="ECO:0000313" key="8">
    <source>
        <dbReference type="Proteomes" id="UP000005666"/>
    </source>
</evidence>
<organism evidence="7 8">
    <name type="scientific">Tetrapisispora phaffii (strain ATCC 24235 / CBS 4417 / NBRC 1672 / NRRL Y-8282 / UCD 70-5)</name>
    <name type="common">Yeast</name>
    <name type="synonym">Fabospora phaffii</name>
    <dbReference type="NCBI Taxonomy" id="1071381"/>
    <lineage>
        <taxon>Eukaryota</taxon>
        <taxon>Fungi</taxon>
        <taxon>Dikarya</taxon>
        <taxon>Ascomycota</taxon>
        <taxon>Saccharomycotina</taxon>
        <taxon>Saccharomycetes</taxon>
        <taxon>Saccharomycetales</taxon>
        <taxon>Saccharomycetaceae</taxon>
        <taxon>Tetrapisispora</taxon>
    </lineage>
</organism>
<dbReference type="EMBL" id="HE612857">
    <property type="protein sequence ID" value="CCE61765.1"/>
    <property type="molecule type" value="Genomic_DNA"/>
</dbReference>
<dbReference type="GO" id="GO:0008270">
    <property type="term" value="F:zinc ion binding"/>
    <property type="evidence" value="ECO:0007669"/>
    <property type="project" value="UniProtKB-KW"/>
</dbReference>
<dbReference type="KEGG" id="tpf:TPHA_0B00930"/>
<dbReference type="InterPro" id="IPR013087">
    <property type="entry name" value="Znf_C2H2_type"/>
</dbReference>
<dbReference type="STRING" id="1071381.G8BQG8"/>
<reference evidence="7 8" key="1">
    <citation type="journal article" date="2011" name="Proc. Natl. Acad. Sci. U.S.A.">
        <title>Evolutionary erosion of yeast sex chromosomes by mating-type switching accidents.</title>
        <authorList>
            <person name="Gordon J.L."/>
            <person name="Armisen D."/>
            <person name="Proux-Wera E."/>
            <person name="Oheigeartaigh S.S."/>
            <person name="Byrne K.P."/>
            <person name="Wolfe K.H."/>
        </authorList>
    </citation>
    <scope>NUCLEOTIDE SEQUENCE [LARGE SCALE GENOMIC DNA]</scope>
    <source>
        <strain evidence="8">ATCC 24235 / CBS 4417 / NBRC 1672 / NRRL Y-8282 / UCD 70-5</strain>
    </source>
</reference>
<evidence type="ECO:0000256" key="4">
    <source>
        <dbReference type="ARBA" id="ARBA00022833"/>
    </source>
</evidence>
<dbReference type="PROSITE" id="PS00028">
    <property type="entry name" value="ZINC_FINGER_C2H2_1"/>
    <property type="match status" value="1"/>
</dbReference>